<feature type="region of interest" description="Disordered" evidence="7">
    <location>
        <begin position="1"/>
        <end position="38"/>
    </location>
</feature>
<dbReference type="OMA" id="CIESDRY"/>
<dbReference type="InterPro" id="IPR029033">
    <property type="entry name" value="His_PPase_superfam"/>
</dbReference>
<dbReference type="InterPro" id="IPR003094">
    <property type="entry name" value="6Pfruct_kin"/>
</dbReference>
<sequence>MEDAPISPKECLKKGETSKAAESERRKKENIPLNEERPDLNRIRTDYRIWLQKQKENYGDLAVFGDDDELNEEGGKPTASSEYSHEIEGKVPKHRARRETTIDIPGLTMSIQPGSEIKQMTYNVKAKLAIILVGLPARGKSYIGKKLQKYYNWLRYSCKIFNVGNRRRQEGQKKYSMDASFFDPNNPEAKQFREELAKSCLEEMLHWLQHENGVVGILDATNSTFSRRKLLVDRISQIDSIRILFVESICTDEKLIEENIRLKIYGPDYKGTNKEEALGDFRKRVALYEKTYETLGEQDERLDKLQYVKLINVGKKVVTHNVTGFLAGQAVCFMLNLNLQRRQIWFTRHGESSDSLGGIIGGYSSLTTAGLEYAQSLTRFINEQRLLWLSQRSERISQKHLRFREGDEVSFSVWSSMRRRGIEMTQFFDPNYYDVKAIRMLDEMNTGQFENLTIEQFLSAFPENPDSPAASKLLYRFSGHGGESYLDVIHRLHAVILELERLPGNVLIVAHRVVSSILMTYFMNYSQQEMFNVGLPLHSLYCIELGTYDVICSIYQYNADSRKFTKVKEQHVPF</sequence>
<dbReference type="FunFam" id="3.40.50.300:FF:000644">
    <property type="entry name" value="GpmB, Fructose-2,6-bisphosphatase"/>
    <property type="match status" value="1"/>
</dbReference>
<dbReference type="GO" id="GO:0005829">
    <property type="term" value="C:cytosol"/>
    <property type="evidence" value="ECO:0000318"/>
    <property type="project" value="GO_Central"/>
</dbReference>
<evidence type="ECO:0000313" key="10">
    <source>
        <dbReference type="Proteomes" id="UP000001744"/>
    </source>
</evidence>
<proteinExistence type="predicted"/>
<comment type="function">
    <text evidence="6">Synthesis of fructose 2,6-bisphosphate.</text>
</comment>
<dbReference type="CDD" id="cd07067">
    <property type="entry name" value="HP_PGM_like"/>
    <property type="match status" value="1"/>
</dbReference>
<dbReference type="InterPro" id="IPR027417">
    <property type="entry name" value="P-loop_NTPase"/>
</dbReference>
<evidence type="ECO:0000256" key="3">
    <source>
        <dbReference type="ARBA" id="ARBA00022777"/>
    </source>
</evidence>
<dbReference type="SUPFAM" id="SSF52540">
    <property type="entry name" value="P-loop containing nucleoside triphosphate hydrolases"/>
    <property type="match status" value="1"/>
</dbReference>
<dbReference type="AlphaFoldDB" id="B6K0N8"/>
<dbReference type="GeneID" id="7047702"/>
<dbReference type="Gene3D" id="3.40.50.300">
    <property type="entry name" value="P-loop containing nucleotide triphosphate hydrolases"/>
    <property type="match status" value="1"/>
</dbReference>
<dbReference type="EC" id="2.7.1.105" evidence="1"/>
<evidence type="ECO:0000259" key="8">
    <source>
        <dbReference type="Pfam" id="PF01591"/>
    </source>
</evidence>
<comment type="catalytic activity">
    <reaction evidence="5">
        <text>beta-D-fructose 6-phosphate + ATP = beta-D-fructose 2,6-bisphosphate + ADP + H(+)</text>
        <dbReference type="Rhea" id="RHEA:15653"/>
        <dbReference type="ChEBI" id="CHEBI:15378"/>
        <dbReference type="ChEBI" id="CHEBI:30616"/>
        <dbReference type="ChEBI" id="CHEBI:57634"/>
        <dbReference type="ChEBI" id="CHEBI:58579"/>
        <dbReference type="ChEBI" id="CHEBI:456216"/>
        <dbReference type="EC" id="2.7.1.105"/>
    </reaction>
</comment>
<feature type="region of interest" description="Disordered" evidence="7">
    <location>
        <begin position="66"/>
        <end position="95"/>
    </location>
</feature>
<gene>
    <name evidence="9" type="ORF">SJAG_02596</name>
</gene>
<keyword evidence="2" id="KW-0547">Nucleotide-binding</keyword>
<evidence type="ECO:0000256" key="2">
    <source>
        <dbReference type="ARBA" id="ARBA00022741"/>
    </source>
</evidence>
<dbReference type="GO" id="GO:0006000">
    <property type="term" value="P:fructose metabolic process"/>
    <property type="evidence" value="ECO:0007669"/>
    <property type="project" value="InterPro"/>
</dbReference>
<accession>B6K0N8</accession>
<keyword evidence="3" id="KW-0808">Transferase</keyword>
<dbReference type="PANTHER" id="PTHR10606:SF77">
    <property type="entry name" value="6-PHOSPHOFRUCTO-2-KINASE C222.13C-RELATED"/>
    <property type="match status" value="1"/>
</dbReference>
<dbReference type="VEuPathDB" id="FungiDB:SJAG_02596"/>
<dbReference type="EMBL" id="KE651166">
    <property type="protein sequence ID" value="EEB07509.1"/>
    <property type="molecule type" value="Genomic_DNA"/>
</dbReference>
<feature type="domain" description="6-phosphofructo-2-kinase" evidence="8">
    <location>
        <begin position="120"/>
        <end position="340"/>
    </location>
</feature>
<dbReference type="GO" id="GO:0005524">
    <property type="term" value="F:ATP binding"/>
    <property type="evidence" value="ECO:0007669"/>
    <property type="project" value="UniProtKB-KW"/>
</dbReference>
<dbReference type="RefSeq" id="XP_002173802.1">
    <property type="nucleotide sequence ID" value="XM_002173766.2"/>
</dbReference>
<dbReference type="OrthoDB" id="267323at2759"/>
<keyword evidence="10" id="KW-1185">Reference proteome</keyword>
<evidence type="ECO:0000256" key="7">
    <source>
        <dbReference type="SAM" id="MobiDB-lite"/>
    </source>
</evidence>
<dbReference type="eggNOG" id="KOG0234">
    <property type="taxonomic scope" value="Eukaryota"/>
</dbReference>
<dbReference type="Gene3D" id="3.40.50.1240">
    <property type="entry name" value="Phosphoglycerate mutase-like"/>
    <property type="match status" value="1"/>
</dbReference>
<evidence type="ECO:0000256" key="4">
    <source>
        <dbReference type="ARBA" id="ARBA00022840"/>
    </source>
</evidence>
<dbReference type="Pfam" id="PF01591">
    <property type="entry name" value="6PF2K"/>
    <property type="match status" value="1"/>
</dbReference>
<dbReference type="SMART" id="SM00855">
    <property type="entry name" value="PGAM"/>
    <property type="match status" value="1"/>
</dbReference>
<dbReference type="STRING" id="402676.B6K0N8"/>
<dbReference type="SUPFAM" id="SSF53254">
    <property type="entry name" value="Phosphoglycerate mutase-like"/>
    <property type="match status" value="1"/>
</dbReference>
<dbReference type="InterPro" id="IPR013079">
    <property type="entry name" value="6Phosfructo_kin"/>
</dbReference>
<keyword evidence="3" id="KW-0418">Kinase</keyword>
<evidence type="ECO:0000256" key="5">
    <source>
        <dbReference type="ARBA" id="ARBA00052669"/>
    </source>
</evidence>
<feature type="compositionally biased region" description="Basic and acidic residues" evidence="7">
    <location>
        <begin position="10"/>
        <end position="38"/>
    </location>
</feature>
<protein>
    <recommendedName>
        <fullName evidence="1">6-phosphofructo-2-kinase</fullName>
        <ecNumber evidence="1">2.7.1.105</ecNumber>
    </recommendedName>
</protein>
<reference evidence="9 10" key="1">
    <citation type="journal article" date="2011" name="Science">
        <title>Comparative functional genomics of the fission yeasts.</title>
        <authorList>
            <person name="Rhind N."/>
            <person name="Chen Z."/>
            <person name="Yassour M."/>
            <person name="Thompson D.A."/>
            <person name="Haas B.J."/>
            <person name="Habib N."/>
            <person name="Wapinski I."/>
            <person name="Roy S."/>
            <person name="Lin M.F."/>
            <person name="Heiman D.I."/>
            <person name="Young S.K."/>
            <person name="Furuya K."/>
            <person name="Guo Y."/>
            <person name="Pidoux A."/>
            <person name="Chen H.M."/>
            <person name="Robbertse B."/>
            <person name="Goldberg J.M."/>
            <person name="Aoki K."/>
            <person name="Bayne E.H."/>
            <person name="Berlin A.M."/>
            <person name="Desjardins C.A."/>
            <person name="Dobbs E."/>
            <person name="Dukaj L."/>
            <person name="Fan L."/>
            <person name="FitzGerald M.G."/>
            <person name="French C."/>
            <person name="Gujja S."/>
            <person name="Hansen K."/>
            <person name="Keifenheim D."/>
            <person name="Levin J.Z."/>
            <person name="Mosher R.A."/>
            <person name="Mueller C.A."/>
            <person name="Pfiffner J."/>
            <person name="Priest M."/>
            <person name="Russ C."/>
            <person name="Smialowska A."/>
            <person name="Swoboda P."/>
            <person name="Sykes S.M."/>
            <person name="Vaughn M."/>
            <person name="Vengrova S."/>
            <person name="Yoder R."/>
            <person name="Zeng Q."/>
            <person name="Allshire R."/>
            <person name="Baulcombe D."/>
            <person name="Birren B.W."/>
            <person name="Brown W."/>
            <person name="Ekwall K."/>
            <person name="Kellis M."/>
            <person name="Leatherwood J."/>
            <person name="Levin H."/>
            <person name="Margalit H."/>
            <person name="Martienssen R."/>
            <person name="Nieduszynski C.A."/>
            <person name="Spatafora J.W."/>
            <person name="Friedman N."/>
            <person name="Dalgaard J.Z."/>
            <person name="Baumann P."/>
            <person name="Niki H."/>
            <person name="Regev A."/>
            <person name="Nusbaum C."/>
        </authorList>
    </citation>
    <scope>NUCLEOTIDE SEQUENCE [LARGE SCALE GENOMIC DNA]</scope>
    <source>
        <strain evidence="10">yFS275 / FY16936</strain>
    </source>
</reference>
<dbReference type="GO" id="GO:0006003">
    <property type="term" value="P:fructose 2,6-bisphosphate metabolic process"/>
    <property type="evidence" value="ECO:0000318"/>
    <property type="project" value="GO_Central"/>
</dbReference>
<keyword evidence="4" id="KW-0067">ATP-binding</keyword>
<dbReference type="PIRSF" id="PIRSF000709">
    <property type="entry name" value="6PFK_2-Ptase"/>
    <property type="match status" value="1"/>
</dbReference>
<evidence type="ECO:0000256" key="6">
    <source>
        <dbReference type="ARBA" id="ARBA00053562"/>
    </source>
</evidence>
<name>B6K0N8_SCHJY</name>
<dbReference type="InterPro" id="IPR013078">
    <property type="entry name" value="His_Pase_superF_clade-1"/>
</dbReference>
<evidence type="ECO:0000313" key="9">
    <source>
        <dbReference type="EMBL" id="EEB07509.1"/>
    </source>
</evidence>
<dbReference type="HOGENOM" id="CLU_006383_3_1_1"/>
<dbReference type="PANTHER" id="PTHR10606">
    <property type="entry name" value="6-PHOSPHOFRUCTO-2-KINASE/FRUCTOSE-2,6-BISPHOSPHATASE"/>
    <property type="match status" value="1"/>
</dbReference>
<dbReference type="PRINTS" id="PR00991">
    <property type="entry name" value="6PFRUCTKNASE"/>
</dbReference>
<dbReference type="Pfam" id="PF00300">
    <property type="entry name" value="His_Phos_1"/>
    <property type="match status" value="1"/>
</dbReference>
<dbReference type="Proteomes" id="UP000001744">
    <property type="component" value="Unassembled WGS sequence"/>
</dbReference>
<organism evidence="9 10">
    <name type="scientific">Schizosaccharomyces japonicus (strain yFS275 / FY16936)</name>
    <name type="common">Fission yeast</name>
    <dbReference type="NCBI Taxonomy" id="402676"/>
    <lineage>
        <taxon>Eukaryota</taxon>
        <taxon>Fungi</taxon>
        <taxon>Dikarya</taxon>
        <taxon>Ascomycota</taxon>
        <taxon>Taphrinomycotina</taxon>
        <taxon>Schizosaccharomycetes</taxon>
        <taxon>Schizosaccharomycetales</taxon>
        <taxon>Schizosaccharomycetaceae</taxon>
        <taxon>Schizosaccharomyces</taxon>
    </lineage>
</organism>
<dbReference type="GO" id="GO:0003873">
    <property type="term" value="F:6-phosphofructo-2-kinase activity"/>
    <property type="evidence" value="ECO:0000318"/>
    <property type="project" value="GO_Central"/>
</dbReference>
<evidence type="ECO:0000256" key="1">
    <source>
        <dbReference type="ARBA" id="ARBA00012130"/>
    </source>
</evidence>
<dbReference type="JaponicusDB" id="SJAG_02596"/>